<evidence type="ECO:0000256" key="6">
    <source>
        <dbReference type="ARBA" id="ARBA00022723"/>
    </source>
</evidence>
<dbReference type="InterPro" id="IPR006085">
    <property type="entry name" value="XPG_DNA_repair_N"/>
</dbReference>
<keyword evidence="12 17" id="KW-0460">Magnesium</keyword>
<dbReference type="PANTHER" id="PTHR11081:SF8">
    <property type="entry name" value="EXONUCLEASE 1"/>
    <property type="match status" value="1"/>
</dbReference>
<dbReference type="Pfam" id="PF00752">
    <property type="entry name" value="XPG_N"/>
    <property type="match status" value="1"/>
</dbReference>
<keyword evidence="14 17" id="KW-0238">DNA-binding</keyword>
<dbReference type="CDD" id="cd09908">
    <property type="entry name" value="H3TH_EXO1"/>
    <property type="match status" value="1"/>
</dbReference>
<feature type="compositionally biased region" description="Basic and acidic residues" evidence="18">
    <location>
        <begin position="526"/>
        <end position="537"/>
    </location>
</feature>
<evidence type="ECO:0000256" key="13">
    <source>
        <dbReference type="ARBA" id="ARBA00022881"/>
    </source>
</evidence>
<evidence type="ECO:0000256" key="12">
    <source>
        <dbReference type="ARBA" id="ARBA00022842"/>
    </source>
</evidence>
<evidence type="ECO:0000256" key="14">
    <source>
        <dbReference type="ARBA" id="ARBA00023125"/>
    </source>
</evidence>
<feature type="domain" description="XPG-I" evidence="19">
    <location>
        <begin position="138"/>
        <end position="213"/>
    </location>
</feature>
<keyword evidence="6 17" id="KW-0479">Metal-binding</keyword>
<dbReference type="InterPro" id="IPR029060">
    <property type="entry name" value="PIN-like_dom_sf"/>
</dbReference>
<dbReference type="GO" id="GO:0006310">
    <property type="term" value="P:DNA recombination"/>
    <property type="evidence" value="ECO:0007669"/>
    <property type="project" value="TreeGrafter"/>
</dbReference>
<comment type="similarity">
    <text evidence="2 17">Belongs to the XPG/RAD2 endonuclease family. EXO1 subfamily.</text>
</comment>
<keyword evidence="9 17" id="KW-0228">DNA excision</keyword>
<name>A0A834XML6_APHGI</name>
<dbReference type="SUPFAM" id="SSF47807">
    <property type="entry name" value="5' to 3' exonuclease, C-terminal subdomain"/>
    <property type="match status" value="1"/>
</dbReference>
<dbReference type="GO" id="GO:0003677">
    <property type="term" value="F:DNA binding"/>
    <property type="evidence" value="ECO:0007669"/>
    <property type="project" value="UniProtKB-UniRule"/>
</dbReference>
<dbReference type="InterPro" id="IPR019974">
    <property type="entry name" value="XPG_CS"/>
</dbReference>
<dbReference type="SUPFAM" id="SSF88723">
    <property type="entry name" value="PIN domain-like"/>
    <property type="match status" value="1"/>
</dbReference>
<feature type="domain" description="XPG N-terminal" evidence="20">
    <location>
        <begin position="1"/>
        <end position="99"/>
    </location>
</feature>
<evidence type="ECO:0000313" key="21">
    <source>
        <dbReference type="EMBL" id="KAF7989790.1"/>
    </source>
</evidence>
<feature type="region of interest" description="Disordered" evidence="18">
    <location>
        <begin position="630"/>
        <end position="650"/>
    </location>
</feature>
<feature type="compositionally biased region" description="Low complexity" evidence="18">
    <location>
        <begin position="670"/>
        <end position="693"/>
    </location>
</feature>
<dbReference type="CDD" id="cd09857">
    <property type="entry name" value="PIN_EXO1"/>
    <property type="match status" value="1"/>
</dbReference>
<dbReference type="GO" id="GO:0046872">
    <property type="term" value="F:metal ion binding"/>
    <property type="evidence" value="ECO:0007669"/>
    <property type="project" value="UniProtKB-UniRule"/>
</dbReference>
<gene>
    <name evidence="21" type="ORF">HCN44_008464</name>
</gene>
<reference evidence="21 22" key="1">
    <citation type="submission" date="2020-08" db="EMBL/GenBank/DDBJ databases">
        <title>Aphidius gifuensis genome sequencing and assembly.</title>
        <authorList>
            <person name="Du Z."/>
        </authorList>
    </citation>
    <scope>NUCLEOTIDE SEQUENCE [LARGE SCALE GENOMIC DNA]</scope>
    <source>
        <strain evidence="21">YNYX2018</strain>
        <tissue evidence="21">Adults</tissue>
    </source>
</reference>
<dbReference type="PROSITE" id="PS00842">
    <property type="entry name" value="XPG_2"/>
    <property type="match status" value="1"/>
</dbReference>
<keyword evidence="22" id="KW-1185">Reference proteome</keyword>
<dbReference type="InterPro" id="IPR036279">
    <property type="entry name" value="5-3_exonuclease_C_sf"/>
</dbReference>
<dbReference type="EMBL" id="JACMRX010000005">
    <property type="protein sequence ID" value="KAF7989790.1"/>
    <property type="molecule type" value="Genomic_DNA"/>
</dbReference>
<dbReference type="SMART" id="SM00279">
    <property type="entry name" value="HhH2"/>
    <property type="match status" value="1"/>
</dbReference>
<keyword evidence="15 17" id="KW-0234">DNA repair</keyword>
<dbReference type="FunFam" id="3.40.50.1010:FF:000002">
    <property type="entry name" value="Exonuclease 1, putative"/>
    <property type="match status" value="1"/>
</dbReference>
<evidence type="ECO:0000259" key="20">
    <source>
        <dbReference type="SMART" id="SM00485"/>
    </source>
</evidence>
<evidence type="ECO:0000256" key="16">
    <source>
        <dbReference type="ARBA" id="ARBA00023242"/>
    </source>
</evidence>
<dbReference type="AlphaFoldDB" id="A0A834XML6"/>
<feature type="region of interest" description="Disordered" evidence="18">
    <location>
        <begin position="512"/>
        <end position="538"/>
    </location>
</feature>
<evidence type="ECO:0000256" key="11">
    <source>
        <dbReference type="ARBA" id="ARBA00022839"/>
    </source>
</evidence>
<dbReference type="PANTHER" id="PTHR11081">
    <property type="entry name" value="FLAP ENDONUCLEASE FAMILY MEMBER"/>
    <property type="match status" value="1"/>
</dbReference>
<protein>
    <recommendedName>
        <fullName evidence="3 17">Exonuclease 1</fullName>
        <ecNumber evidence="17">3.1.-.-</ecNumber>
    </recommendedName>
</protein>
<feature type="compositionally biased region" description="Basic and acidic residues" evidence="18">
    <location>
        <begin position="562"/>
        <end position="572"/>
    </location>
</feature>
<evidence type="ECO:0000313" key="22">
    <source>
        <dbReference type="Proteomes" id="UP000639338"/>
    </source>
</evidence>
<dbReference type="SMART" id="SM00484">
    <property type="entry name" value="XPGI"/>
    <property type="match status" value="1"/>
</dbReference>
<dbReference type="GO" id="GO:0017108">
    <property type="term" value="F:5'-flap endonuclease activity"/>
    <property type="evidence" value="ECO:0007669"/>
    <property type="project" value="TreeGrafter"/>
</dbReference>
<comment type="caution">
    <text evidence="21">The sequence shown here is derived from an EMBL/GenBank/DDBJ whole genome shotgun (WGS) entry which is preliminary data.</text>
</comment>
<evidence type="ECO:0000256" key="7">
    <source>
        <dbReference type="ARBA" id="ARBA00022759"/>
    </source>
</evidence>
<dbReference type="InterPro" id="IPR006086">
    <property type="entry name" value="XPG-I_dom"/>
</dbReference>
<keyword evidence="7" id="KW-0255">Endonuclease</keyword>
<comment type="cofactor">
    <cofactor evidence="17">
        <name>Mg(2+)</name>
        <dbReference type="ChEBI" id="CHEBI:18420"/>
    </cofactor>
    <text evidence="17">Binds 2 magnesium ions per subunit. They probably participate in the reaction catalyzed by the enzyme. May bind an additional third magnesium ion after substrate binding.</text>
</comment>
<evidence type="ECO:0000259" key="19">
    <source>
        <dbReference type="SMART" id="SM00484"/>
    </source>
</evidence>
<dbReference type="SMART" id="SM00485">
    <property type="entry name" value="XPGN"/>
    <property type="match status" value="1"/>
</dbReference>
<accession>A0A834XML6</accession>
<dbReference type="Proteomes" id="UP000639338">
    <property type="component" value="Unassembled WGS sequence"/>
</dbReference>
<comment type="function">
    <text evidence="17">5'-&gt;3' double-stranded DNA exonuclease which may also possess a cryptic 3'-&gt;5' double-stranded DNA exonuclease activity. Functions in DNA mismatch repair.</text>
</comment>
<dbReference type="InterPro" id="IPR044752">
    <property type="entry name" value="PIN-like_EXO1"/>
</dbReference>
<keyword evidence="11 17" id="KW-0269">Exonuclease</keyword>
<dbReference type="InterPro" id="IPR008918">
    <property type="entry name" value="HhH2"/>
</dbReference>
<evidence type="ECO:0000256" key="1">
    <source>
        <dbReference type="ARBA" id="ARBA00004123"/>
    </source>
</evidence>
<evidence type="ECO:0000256" key="3">
    <source>
        <dbReference type="ARBA" id="ARBA00020324"/>
    </source>
</evidence>
<feature type="region of interest" description="Disordered" evidence="18">
    <location>
        <begin position="670"/>
        <end position="705"/>
    </location>
</feature>
<dbReference type="InterPro" id="IPR037315">
    <property type="entry name" value="EXO1_H3TH"/>
</dbReference>
<dbReference type="Gene3D" id="3.40.50.1010">
    <property type="entry name" value="5'-nuclease"/>
    <property type="match status" value="1"/>
</dbReference>
<evidence type="ECO:0000256" key="10">
    <source>
        <dbReference type="ARBA" id="ARBA00022801"/>
    </source>
</evidence>
<keyword evidence="10 17" id="KW-0378">Hydrolase</keyword>
<dbReference type="GO" id="GO:0005634">
    <property type="term" value="C:nucleus"/>
    <property type="evidence" value="ECO:0007669"/>
    <property type="project" value="UniProtKB-SubCell"/>
</dbReference>
<keyword evidence="5 17" id="KW-0540">Nuclease</keyword>
<evidence type="ECO:0000256" key="9">
    <source>
        <dbReference type="ARBA" id="ARBA00022769"/>
    </source>
</evidence>
<evidence type="ECO:0000256" key="2">
    <source>
        <dbReference type="ARBA" id="ARBA00010563"/>
    </source>
</evidence>
<dbReference type="PROSITE" id="PS00841">
    <property type="entry name" value="XPG_1"/>
    <property type="match status" value="1"/>
</dbReference>
<evidence type="ECO:0000256" key="4">
    <source>
        <dbReference type="ARBA" id="ARBA00022553"/>
    </source>
</evidence>
<dbReference type="Gene3D" id="1.10.150.20">
    <property type="entry name" value="5' to 3' exonuclease, C-terminal subdomain"/>
    <property type="match status" value="1"/>
</dbReference>
<proteinExistence type="inferred from homology"/>
<evidence type="ECO:0000256" key="18">
    <source>
        <dbReference type="SAM" id="MobiDB-lite"/>
    </source>
</evidence>
<keyword evidence="13 17" id="KW-0267">Excision nuclease</keyword>
<keyword evidence="8 17" id="KW-0227">DNA damage</keyword>
<dbReference type="PRINTS" id="PR00853">
    <property type="entry name" value="XPGRADSUPER"/>
</dbReference>
<dbReference type="Pfam" id="PF00867">
    <property type="entry name" value="XPG_I"/>
    <property type="match status" value="1"/>
</dbReference>
<feature type="compositionally biased region" description="Polar residues" evidence="18">
    <location>
        <begin position="512"/>
        <end position="521"/>
    </location>
</feature>
<evidence type="ECO:0000256" key="17">
    <source>
        <dbReference type="RuleBase" id="RU910737"/>
    </source>
</evidence>
<feature type="region of interest" description="Disordered" evidence="18">
    <location>
        <begin position="551"/>
        <end position="572"/>
    </location>
</feature>
<dbReference type="EC" id="3.1.-.-" evidence="17"/>
<dbReference type="GO" id="GO:0035312">
    <property type="term" value="F:5'-3' DNA exonuclease activity"/>
    <property type="evidence" value="ECO:0007669"/>
    <property type="project" value="UniProtKB-UniRule"/>
</dbReference>
<dbReference type="OrthoDB" id="26491at2759"/>
<keyword evidence="16 17" id="KW-0539">Nucleus</keyword>
<keyword evidence="4" id="KW-0597">Phosphoprotein</keyword>
<evidence type="ECO:0000256" key="8">
    <source>
        <dbReference type="ARBA" id="ARBA00022763"/>
    </source>
</evidence>
<sequence>MGITGLIPFLDKASKRGNISQFSGGSVAIDTYCWLHRGAFSCADKIALGQPTDAYVRYCMKLVHMLLANRIKPILVFDGRHLPAKAETEVKRRESRESNRRRAAELMKMGKSHEGKNLLRRSVDISHEMALELIKECQNINVDCIVAPYEADAQLAYLNINGFADVVITEDSDLTLFGCKKIFFKMDINGNGLLVEQENLHLAMGIKKDYFDIDKFRHMCILSGCDYLSSLPGIGLSKALKFVKNSESDILKSLPRIGSYLNMKSLKVSKEYCEGFICALITFKHQLVYCPIKRKQVRLHDVPDDVTEQQLYHAGNEVDEKLAYQLALGNYHPLTLKKLHEFDPDSKIQIKKKTNGWHETSSTNHQSIWSSDFKLKLNNESTKKVDDGTTKWPNTTGKIMLLKTKSIENNINTMKRSFEKMNDELNDEDMLKFYGSKSIENQQNDEDKITKKVKTIDINVNEETTNLSTTPKHKKNVFSKNIETSPCLVRPKRKLLTKIAIEPTIIDESVHTPSKYFSNNQNDDEITSHDSTDDSNKNTKLLSVNVIIPETPDEGLPISQPDEYKENTDNLKSHQVTTNLLRTDSGVDLKDDSNDKINYLDVEKHDEDHEDDDKDLNCFDNAKCDDNEIIDDKVRAPSPDDNFEFESTSQQTNSLRSSFFKWSNTKNTNSSNIFNKNKQQLSSKKSISSQSRSRTTRRTPVASKITPVNSQQSLLNMFGFKKQTTMKQ</sequence>
<dbReference type="InterPro" id="IPR006084">
    <property type="entry name" value="XPG/Rad2"/>
</dbReference>
<dbReference type="FunFam" id="1.10.150.20:FF:000011">
    <property type="entry name" value="exonuclease 1"/>
    <property type="match status" value="1"/>
</dbReference>
<organism evidence="21 22">
    <name type="scientific">Aphidius gifuensis</name>
    <name type="common">Parasitoid wasp</name>
    <dbReference type="NCBI Taxonomy" id="684658"/>
    <lineage>
        <taxon>Eukaryota</taxon>
        <taxon>Metazoa</taxon>
        <taxon>Ecdysozoa</taxon>
        <taxon>Arthropoda</taxon>
        <taxon>Hexapoda</taxon>
        <taxon>Insecta</taxon>
        <taxon>Pterygota</taxon>
        <taxon>Neoptera</taxon>
        <taxon>Endopterygota</taxon>
        <taxon>Hymenoptera</taxon>
        <taxon>Apocrita</taxon>
        <taxon>Ichneumonoidea</taxon>
        <taxon>Braconidae</taxon>
        <taxon>Aphidiinae</taxon>
        <taxon>Aphidius</taxon>
    </lineage>
</organism>
<comment type="subcellular location">
    <subcellularLocation>
        <location evidence="1 17">Nucleus</location>
    </subcellularLocation>
</comment>
<evidence type="ECO:0000256" key="5">
    <source>
        <dbReference type="ARBA" id="ARBA00022722"/>
    </source>
</evidence>
<dbReference type="GO" id="GO:0006298">
    <property type="term" value="P:mismatch repair"/>
    <property type="evidence" value="ECO:0007669"/>
    <property type="project" value="TreeGrafter"/>
</dbReference>
<evidence type="ECO:0000256" key="15">
    <source>
        <dbReference type="ARBA" id="ARBA00023204"/>
    </source>
</evidence>